<protein>
    <recommendedName>
        <fullName evidence="3">Double zinc ribbon</fullName>
    </recommendedName>
</protein>
<evidence type="ECO:0000313" key="2">
    <source>
        <dbReference type="Proteomes" id="UP000216752"/>
    </source>
</evidence>
<accession>A0ABZ3IV37</accession>
<evidence type="ECO:0000313" key="1">
    <source>
        <dbReference type="EMBL" id="XFO69435.1"/>
    </source>
</evidence>
<reference evidence="1" key="1">
    <citation type="submission" date="2024-05" db="EMBL/GenBank/DDBJ databases">
        <title>Isolation and characterization of Sporomusa carbonis sp. nov., a carboxydotrophic hydrogenogen in the genus of Sporomusa isolated from a charcoal burning pile.</title>
        <authorList>
            <person name="Boeer T."/>
            <person name="Rosenbaum F."/>
            <person name="Eysell L."/>
            <person name="Mueller V."/>
            <person name="Daniel R."/>
            <person name="Poehlein A."/>
        </authorList>
    </citation>
    <scope>NUCLEOTIDE SEQUENCE [LARGE SCALE GENOMIC DNA]</scope>
    <source>
        <strain evidence="1">DSM 10669</strain>
    </source>
</reference>
<evidence type="ECO:0008006" key="3">
    <source>
        <dbReference type="Google" id="ProtNLM"/>
    </source>
</evidence>
<dbReference type="EMBL" id="CP155573">
    <property type="protein sequence ID" value="XFO69435.1"/>
    <property type="molecule type" value="Genomic_DNA"/>
</dbReference>
<organism evidence="1 2">
    <name type="scientific">Sporomusa silvacetica DSM 10669</name>
    <dbReference type="NCBI Taxonomy" id="1123289"/>
    <lineage>
        <taxon>Bacteria</taxon>
        <taxon>Bacillati</taxon>
        <taxon>Bacillota</taxon>
        <taxon>Negativicutes</taxon>
        <taxon>Selenomonadales</taxon>
        <taxon>Sporomusaceae</taxon>
        <taxon>Sporomusa</taxon>
    </lineage>
</organism>
<sequence>MGTCLSCNECGICKSINKKIIKCPKCRRANLKDKEICKRCGAVLEPNKRFGEIISKA</sequence>
<dbReference type="Proteomes" id="UP000216752">
    <property type="component" value="Chromosome"/>
</dbReference>
<name>A0ABZ3IV37_9FIRM</name>
<gene>
    <name evidence="1" type="ORF">SPSIL_056690</name>
</gene>
<proteinExistence type="predicted"/>
<keyword evidence="2" id="KW-1185">Reference proteome</keyword>